<feature type="compositionally biased region" description="Acidic residues" evidence="13">
    <location>
        <begin position="305"/>
        <end position="316"/>
    </location>
</feature>
<dbReference type="PROSITE" id="PS50330">
    <property type="entry name" value="UIM"/>
    <property type="match status" value="2"/>
</dbReference>
<evidence type="ECO:0000313" key="15">
    <source>
        <dbReference type="EMBL" id="KAJ3482105.1"/>
    </source>
</evidence>
<comment type="catalytic activity">
    <reaction evidence="1">
        <text>Thiol-dependent hydrolysis of ester, thioester, amide, peptide and isopeptide bonds formed by the C-terminal Gly of ubiquitin (a 76-residue protein attached to proteins as an intracellular targeting signal).</text>
        <dbReference type="EC" id="3.4.19.12"/>
    </reaction>
</comment>
<dbReference type="InterPro" id="IPR006155">
    <property type="entry name" value="Josephin"/>
</dbReference>
<dbReference type="GO" id="GO:0005634">
    <property type="term" value="C:nucleus"/>
    <property type="evidence" value="ECO:0007669"/>
    <property type="project" value="UniProtKB-SubCell"/>
</dbReference>
<keyword evidence="16" id="KW-1185">Reference proteome</keyword>
<feature type="region of interest" description="Disordered" evidence="13">
    <location>
        <begin position="486"/>
        <end position="603"/>
    </location>
</feature>
<comment type="caution">
    <text evidence="15">The sequence shown here is derived from an EMBL/GenBank/DDBJ whole genome shotgun (WGS) entry which is preliminary data.</text>
</comment>
<dbReference type="SMART" id="SM01246">
    <property type="entry name" value="Josephin"/>
    <property type="match status" value="1"/>
</dbReference>
<comment type="caution">
    <text evidence="12">Lacks conserved residue(s) required for the propagation of feature annotation.</text>
</comment>
<evidence type="ECO:0000256" key="4">
    <source>
        <dbReference type="ARBA" id="ARBA00022670"/>
    </source>
</evidence>
<keyword evidence="9" id="KW-0804">Transcription</keyword>
<accession>A0AAD5YHE6</accession>
<comment type="subcellular location">
    <subcellularLocation>
        <location evidence="2">Nucleus</location>
    </subcellularLocation>
</comment>
<dbReference type="EMBL" id="JANAWD010000288">
    <property type="protein sequence ID" value="KAJ3482105.1"/>
    <property type="molecule type" value="Genomic_DNA"/>
</dbReference>
<dbReference type="SMART" id="SM00726">
    <property type="entry name" value="UIM"/>
    <property type="match status" value="3"/>
</dbReference>
<dbReference type="EC" id="3.4.19.12" evidence="3"/>
<evidence type="ECO:0000256" key="11">
    <source>
        <dbReference type="PIRSR" id="PIRSR633865-1"/>
    </source>
</evidence>
<dbReference type="Pfam" id="PF02099">
    <property type="entry name" value="Josephin"/>
    <property type="match status" value="1"/>
</dbReference>
<dbReference type="GO" id="GO:0004843">
    <property type="term" value="F:cysteine-type deubiquitinase activity"/>
    <property type="evidence" value="ECO:0007669"/>
    <property type="project" value="UniProtKB-EC"/>
</dbReference>
<dbReference type="PROSITE" id="PS50957">
    <property type="entry name" value="JOSEPHIN"/>
    <property type="match status" value="1"/>
</dbReference>
<keyword evidence="8" id="KW-0805">Transcription regulation</keyword>
<evidence type="ECO:0000256" key="8">
    <source>
        <dbReference type="ARBA" id="ARBA00023015"/>
    </source>
</evidence>
<dbReference type="GO" id="GO:0016579">
    <property type="term" value="P:protein deubiquitination"/>
    <property type="evidence" value="ECO:0007669"/>
    <property type="project" value="InterPro"/>
</dbReference>
<keyword evidence="4" id="KW-0645">Protease</keyword>
<organism evidence="15 16">
    <name type="scientific">Meripilus lineatus</name>
    <dbReference type="NCBI Taxonomy" id="2056292"/>
    <lineage>
        <taxon>Eukaryota</taxon>
        <taxon>Fungi</taxon>
        <taxon>Dikarya</taxon>
        <taxon>Basidiomycota</taxon>
        <taxon>Agaricomycotina</taxon>
        <taxon>Agaricomycetes</taxon>
        <taxon>Polyporales</taxon>
        <taxon>Meripilaceae</taxon>
        <taxon>Meripilus</taxon>
    </lineage>
</organism>
<dbReference type="GO" id="GO:0006508">
    <property type="term" value="P:proteolysis"/>
    <property type="evidence" value="ECO:0007669"/>
    <property type="project" value="UniProtKB-KW"/>
</dbReference>
<evidence type="ECO:0000313" key="16">
    <source>
        <dbReference type="Proteomes" id="UP001212997"/>
    </source>
</evidence>
<evidence type="ECO:0000259" key="14">
    <source>
        <dbReference type="PROSITE" id="PS50957"/>
    </source>
</evidence>
<feature type="active site" evidence="11">
    <location>
        <position position="183"/>
    </location>
</feature>
<dbReference type="PANTHER" id="PTHR14159">
    <property type="entry name" value="ATAXIN-3-RELATED"/>
    <property type="match status" value="1"/>
</dbReference>
<protein>
    <recommendedName>
        <fullName evidence="3">ubiquitinyl hydrolase 1</fullName>
        <ecNumber evidence="3">3.4.19.12</ecNumber>
    </recommendedName>
</protein>
<evidence type="ECO:0000256" key="2">
    <source>
        <dbReference type="ARBA" id="ARBA00004123"/>
    </source>
</evidence>
<dbReference type="PANTHER" id="PTHR14159:SF0">
    <property type="entry name" value="ATAXIN-3-RELATED"/>
    <property type="match status" value="1"/>
</dbReference>
<feature type="region of interest" description="Disordered" evidence="13">
    <location>
        <begin position="255"/>
        <end position="344"/>
    </location>
</feature>
<keyword evidence="7" id="KW-0788">Thiol protease</keyword>
<sequence>MESIDSLVPLIYHERQQEGSMLCAQHALNSLLQGPYFTAPDLSTIAHSLDNLEDDYDEDHRAQESMNMDDTGLHSLVVHALPFTQIQCAPHSGFFSIQVLEKALQVWGLKYVSVLASTTFIFPNTSQMTASSPLLSQDLRHSTQMAFILNSNQHWYTLRRFGRVSPDPSLDSDPGNGHWFNLNSSNRKPERVGYSVFAVVQADPNAPLALSRVEADELAASIPEDAPTSSSAKETVEGLEDEDYELQAALQASLMGASTSRPTHHQPTGPSRSFTLPFTSSSSRSRNRAQTPPRQVMRSRSPLVEMDDDDEEDEEVDGFHTPPTEFVTPPQPPAPRRSATAVDPVEASRLRSQAFMDHVLRQQQAAFREQYEREAARIQAGVPSRASTRQRQEDDELARAIEESRALAESLNQPPPQQGRGQSRGEIIDVDADEELNLDDEFPEIAAPVIPPHPSTFDYGYEHHRVYDDDDAELQAALKASLETVPEGFRIPSTPPRPQPPPVPIPAVPNPFGDEGSTSNNYSNSNGTGTGYGYGTERAPSLTPPRTSTYSNSRTTPPATATATATSSNATIKEGIRRSGSVDTDAEYQSEADTSVAGDEPVVSVEEMRRRRLARFGG</sequence>
<evidence type="ECO:0000256" key="10">
    <source>
        <dbReference type="ARBA" id="ARBA00023242"/>
    </source>
</evidence>
<evidence type="ECO:0000256" key="9">
    <source>
        <dbReference type="ARBA" id="ARBA00023163"/>
    </source>
</evidence>
<reference evidence="15" key="1">
    <citation type="submission" date="2022-07" db="EMBL/GenBank/DDBJ databases">
        <title>Genome Sequence of Physisporinus lineatus.</title>
        <authorList>
            <person name="Buettner E."/>
        </authorList>
    </citation>
    <scope>NUCLEOTIDE SEQUENCE</scope>
    <source>
        <strain evidence="15">VT162</strain>
    </source>
</reference>
<evidence type="ECO:0000256" key="13">
    <source>
        <dbReference type="SAM" id="MobiDB-lite"/>
    </source>
</evidence>
<feature type="active site" description="Nucleophile" evidence="11">
    <location>
        <position position="23"/>
    </location>
</feature>
<dbReference type="Proteomes" id="UP001212997">
    <property type="component" value="Unassembled WGS sequence"/>
</dbReference>
<feature type="active site" description="Proton acceptor" evidence="11">
    <location>
        <position position="154"/>
    </location>
</feature>
<keyword evidence="6" id="KW-0378">Hydrolase</keyword>
<keyword evidence="10" id="KW-0539">Nucleus</keyword>
<keyword evidence="5" id="KW-0833">Ubl conjugation pathway</keyword>
<name>A0AAD5YHE6_9APHY</name>
<feature type="compositionally biased region" description="Polar residues" evidence="13">
    <location>
        <begin position="256"/>
        <end position="293"/>
    </location>
</feature>
<evidence type="ECO:0000256" key="7">
    <source>
        <dbReference type="ARBA" id="ARBA00022807"/>
    </source>
</evidence>
<feature type="compositionally biased region" description="Acidic residues" evidence="13">
    <location>
        <begin position="428"/>
        <end position="443"/>
    </location>
</feature>
<dbReference type="Gene3D" id="3.90.70.40">
    <property type="match status" value="1"/>
</dbReference>
<proteinExistence type="predicted"/>
<dbReference type="InterPro" id="IPR033865">
    <property type="entry name" value="Ataxin-3"/>
</dbReference>
<feature type="compositionally biased region" description="Low complexity" evidence="13">
    <location>
        <begin position="516"/>
        <end position="527"/>
    </location>
</feature>
<evidence type="ECO:0000256" key="1">
    <source>
        <dbReference type="ARBA" id="ARBA00000707"/>
    </source>
</evidence>
<feature type="compositionally biased region" description="Pro residues" evidence="13">
    <location>
        <begin position="493"/>
        <end position="509"/>
    </location>
</feature>
<feature type="domain" description="Josephin" evidence="14">
    <location>
        <begin position="8"/>
        <end position="217"/>
    </location>
</feature>
<feature type="region of interest" description="Disordered" evidence="13">
    <location>
        <begin position="372"/>
        <end position="456"/>
    </location>
</feature>
<evidence type="ECO:0000256" key="6">
    <source>
        <dbReference type="ARBA" id="ARBA00022801"/>
    </source>
</evidence>
<evidence type="ECO:0000256" key="3">
    <source>
        <dbReference type="ARBA" id="ARBA00012759"/>
    </source>
</evidence>
<feature type="compositionally biased region" description="Basic and acidic residues" evidence="13">
    <location>
        <begin position="397"/>
        <end position="406"/>
    </location>
</feature>
<feature type="compositionally biased region" description="Low complexity" evidence="13">
    <location>
        <begin position="551"/>
        <end position="571"/>
    </location>
</feature>
<dbReference type="Gene3D" id="1.10.287.10">
    <property type="entry name" value="S15/NS1, RNA-binding"/>
    <property type="match status" value="1"/>
</dbReference>
<dbReference type="AlphaFoldDB" id="A0AAD5YHE6"/>
<evidence type="ECO:0000256" key="5">
    <source>
        <dbReference type="ARBA" id="ARBA00022786"/>
    </source>
</evidence>
<gene>
    <name evidence="15" type="ORF">NLI96_g7201</name>
</gene>
<dbReference type="InterPro" id="IPR003903">
    <property type="entry name" value="UIM_dom"/>
</dbReference>
<evidence type="ECO:0000256" key="12">
    <source>
        <dbReference type="PROSITE-ProRule" id="PRU00331"/>
    </source>
</evidence>